<name>A0AA41Q0E4_9ACTN</name>
<dbReference type="RefSeq" id="WP_235053084.1">
    <property type="nucleotide sequence ID" value="NZ_JAKFHA010000008.1"/>
</dbReference>
<evidence type="ECO:0000313" key="4">
    <source>
        <dbReference type="EMBL" id="MCF2528922.1"/>
    </source>
</evidence>
<sequence length="171" mass="17876">MDDEANTQSAGSAQDLVATPVRDVMSVALVTVADDESVLMAWEIMQRTGFHHLPVMNSEGRCLGILERAELAVACAAPATAVSEARVLDLISEQHPVIHDHAPVSRAAVLMTQVGADALPVLDASGALAGMLTARDIVALVAGQPKRRPGPAGAGPVHFSLEPVLPYPFDD</sequence>
<proteinExistence type="predicted"/>
<gene>
    <name evidence="4" type="ORF">LZ495_17085</name>
</gene>
<evidence type="ECO:0000256" key="1">
    <source>
        <dbReference type="ARBA" id="ARBA00023122"/>
    </source>
</evidence>
<dbReference type="InterPro" id="IPR046342">
    <property type="entry name" value="CBS_dom_sf"/>
</dbReference>
<dbReference type="SUPFAM" id="SSF54631">
    <property type="entry name" value="CBS-domain pair"/>
    <property type="match status" value="1"/>
</dbReference>
<comment type="caution">
    <text evidence="4">The sequence shown here is derived from an EMBL/GenBank/DDBJ whole genome shotgun (WGS) entry which is preliminary data.</text>
</comment>
<feature type="domain" description="CBS" evidence="3">
    <location>
        <begin position="91"/>
        <end position="148"/>
    </location>
</feature>
<dbReference type="Pfam" id="PF00571">
    <property type="entry name" value="CBS"/>
    <property type="match status" value="2"/>
</dbReference>
<organism evidence="4 5">
    <name type="scientific">Yinghuangia soli</name>
    <dbReference type="NCBI Taxonomy" id="2908204"/>
    <lineage>
        <taxon>Bacteria</taxon>
        <taxon>Bacillati</taxon>
        <taxon>Actinomycetota</taxon>
        <taxon>Actinomycetes</taxon>
        <taxon>Kitasatosporales</taxon>
        <taxon>Streptomycetaceae</taxon>
        <taxon>Yinghuangia</taxon>
    </lineage>
</organism>
<keyword evidence="5" id="KW-1185">Reference proteome</keyword>
<evidence type="ECO:0000313" key="5">
    <source>
        <dbReference type="Proteomes" id="UP001165378"/>
    </source>
</evidence>
<protein>
    <submittedName>
        <fullName evidence="4">CBS domain-containing protein</fullName>
    </submittedName>
</protein>
<dbReference type="PROSITE" id="PS51371">
    <property type="entry name" value="CBS"/>
    <property type="match status" value="2"/>
</dbReference>
<evidence type="ECO:0000256" key="2">
    <source>
        <dbReference type="PROSITE-ProRule" id="PRU00703"/>
    </source>
</evidence>
<dbReference type="InterPro" id="IPR051257">
    <property type="entry name" value="Diverse_CBS-Domain"/>
</dbReference>
<reference evidence="4" key="1">
    <citation type="submission" date="2022-01" db="EMBL/GenBank/DDBJ databases">
        <title>Genome-Based Taxonomic Classification of the Phylum Actinobacteria.</title>
        <authorList>
            <person name="Gao Y."/>
        </authorList>
    </citation>
    <scope>NUCLEOTIDE SEQUENCE</scope>
    <source>
        <strain evidence="4">KLBMP 8922</strain>
    </source>
</reference>
<dbReference type="Proteomes" id="UP001165378">
    <property type="component" value="Unassembled WGS sequence"/>
</dbReference>
<dbReference type="AlphaFoldDB" id="A0AA41Q0E4"/>
<dbReference type="Gene3D" id="3.10.580.10">
    <property type="entry name" value="CBS-domain"/>
    <property type="match status" value="2"/>
</dbReference>
<dbReference type="SMART" id="SM00116">
    <property type="entry name" value="CBS"/>
    <property type="match status" value="2"/>
</dbReference>
<dbReference type="PANTHER" id="PTHR43080:SF2">
    <property type="entry name" value="CBS DOMAIN-CONTAINING PROTEIN"/>
    <property type="match status" value="1"/>
</dbReference>
<dbReference type="PANTHER" id="PTHR43080">
    <property type="entry name" value="CBS DOMAIN-CONTAINING PROTEIN CBSX3, MITOCHONDRIAL"/>
    <property type="match status" value="1"/>
</dbReference>
<feature type="domain" description="CBS" evidence="3">
    <location>
        <begin position="25"/>
        <end position="82"/>
    </location>
</feature>
<keyword evidence="1 2" id="KW-0129">CBS domain</keyword>
<evidence type="ECO:0000259" key="3">
    <source>
        <dbReference type="PROSITE" id="PS51371"/>
    </source>
</evidence>
<dbReference type="InterPro" id="IPR000644">
    <property type="entry name" value="CBS_dom"/>
</dbReference>
<dbReference type="EMBL" id="JAKFHA010000008">
    <property type="protein sequence ID" value="MCF2528922.1"/>
    <property type="molecule type" value="Genomic_DNA"/>
</dbReference>
<accession>A0AA41Q0E4</accession>